<dbReference type="AlphaFoldDB" id="A0A418SBA5"/>
<dbReference type="Proteomes" id="UP000283786">
    <property type="component" value="Chromosome"/>
</dbReference>
<dbReference type="RefSeq" id="WP_231388518.1">
    <property type="nucleotide sequence ID" value="NZ_CP060436.1"/>
</dbReference>
<dbReference type="Pfam" id="PF03968">
    <property type="entry name" value="LptD_N"/>
    <property type="match status" value="1"/>
</dbReference>
<organism evidence="3 4">
    <name type="scientific">Pseudooceanicola algae</name>
    <dbReference type="NCBI Taxonomy" id="1537215"/>
    <lineage>
        <taxon>Bacteria</taxon>
        <taxon>Pseudomonadati</taxon>
        <taxon>Pseudomonadota</taxon>
        <taxon>Alphaproteobacteria</taxon>
        <taxon>Rhodobacterales</taxon>
        <taxon>Paracoccaceae</taxon>
        <taxon>Pseudooceanicola</taxon>
    </lineage>
</organism>
<dbReference type="EMBL" id="CP060436">
    <property type="protein sequence ID" value="QPM91397.1"/>
    <property type="molecule type" value="Genomic_DNA"/>
</dbReference>
<keyword evidence="1" id="KW-0732">Signal</keyword>
<dbReference type="GO" id="GO:0015920">
    <property type="term" value="P:lipopolysaccharide transport"/>
    <property type="evidence" value="ECO:0007669"/>
    <property type="project" value="TreeGrafter"/>
</dbReference>
<keyword evidence="4" id="KW-1185">Reference proteome</keyword>
<name>A0A418SBA5_9RHOB</name>
<protein>
    <submittedName>
        <fullName evidence="3">Lipopolysaccharide export system protein LptA</fullName>
    </submittedName>
</protein>
<dbReference type="Gene3D" id="2.60.450.10">
    <property type="entry name" value="Lipopolysaccharide (LPS) transport protein A like domain"/>
    <property type="match status" value="1"/>
</dbReference>
<gene>
    <name evidence="3" type="primary">lptA</name>
    <name evidence="3" type="ORF">PSAL_026500</name>
</gene>
<accession>A0A418SBA5</accession>
<dbReference type="PANTHER" id="PTHR36504:SF1">
    <property type="entry name" value="LIPOPOLYSACCHARIDE EXPORT SYSTEM PROTEIN LPTA"/>
    <property type="match status" value="1"/>
</dbReference>
<evidence type="ECO:0000259" key="2">
    <source>
        <dbReference type="Pfam" id="PF03968"/>
    </source>
</evidence>
<dbReference type="GO" id="GO:0030288">
    <property type="term" value="C:outer membrane-bounded periplasmic space"/>
    <property type="evidence" value="ECO:0007669"/>
    <property type="project" value="TreeGrafter"/>
</dbReference>
<feature type="domain" description="Organic solvent tolerance-like N-terminal" evidence="2">
    <location>
        <begin position="51"/>
        <end position="156"/>
    </location>
</feature>
<dbReference type="KEGG" id="palw:PSAL_026500"/>
<dbReference type="GO" id="GO:0009279">
    <property type="term" value="C:cell outer membrane"/>
    <property type="evidence" value="ECO:0007669"/>
    <property type="project" value="TreeGrafter"/>
</dbReference>
<dbReference type="PANTHER" id="PTHR36504">
    <property type="entry name" value="LIPOPOLYSACCHARIDE EXPORT SYSTEM PROTEIN LPTA"/>
    <property type="match status" value="1"/>
</dbReference>
<sequence>MTEISASARPFASRIPGLLVAGALMLAGTLPATAQTEMGFGASGDPSAPIEVNSDNLSVDQQDGSAVFEGNVRIAQNEMRLSADQVQVFYDADGEAIDTLRASGQVLLVSGEDSAEAETADYNVHGGIILMQGNVMLLRGASVVTSQKMNVDLASGTARLEGNVRTVLQQQGKN</sequence>
<proteinExistence type="predicted"/>
<evidence type="ECO:0000256" key="1">
    <source>
        <dbReference type="ARBA" id="ARBA00022729"/>
    </source>
</evidence>
<evidence type="ECO:0000313" key="4">
    <source>
        <dbReference type="Proteomes" id="UP000283786"/>
    </source>
</evidence>
<dbReference type="InterPro" id="IPR005653">
    <property type="entry name" value="OstA-like_N"/>
</dbReference>
<evidence type="ECO:0000313" key="3">
    <source>
        <dbReference type="EMBL" id="QPM91397.1"/>
    </source>
</evidence>
<reference evidence="3 4" key="1">
    <citation type="submission" date="2020-08" db="EMBL/GenBank/DDBJ databases">
        <title>Genome sequence of Rhodobacteraceae bacterium Lw-13e.</title>
        <authorList>
            <person name="Poehlein A."/>
            <person name="Wolter L."/>
            <person name="Daniel R."/>
            <person name="Brinkhoff T."/>
        </authorList>
    </citation>
    <scope>NUCLEOTIDE SEQUENCE [LARGE SCALE GENOMIC DNA]</scope>
    <source>
        <strain evidence="3 4">Lw-13e</strain>
    </source>
</reference>
<dbReference type="GO" id="GO:0017089">
    <property type="term" value="F:glycolipid transfer activity"/>
    <property type="evidence" value="ECO:0007669"/>
    <property type="project" value="TreeGrafter"/>
</dbReference>
<dbReference type="InterPro" id="IPR052037">
    <property type="entry name" value="LPS_export_LptA"/>
</dbReference>